<protein>
    <submittedName>
        <fullName evidence="1">Uncharacterized protein</fullName>
    </submittedName>
</protein>
<evidence type="ECO:0000313" key="2">
    <source>
        <dbReference type="Proteomes" id="UP000218023"/>
    </source>
</evidence>
<comment type="caution">
    <text evidence="1">The sequence shown here is derived from an EMBL/GenBank/DDBJ whole genome shotgun (WGS) entry which is preliminary data.</text>
</comment>
<dbReference type="OrthoDB" id="7773972at2"/>
<dbReference type="AlphaFoldDB" id="A0A2A2GBC2"/>
<organism evidence="1 2">
    <name type="scientific">Paracoccus salipaludis</name>
    <dbReference type="NCBI Taxonomy" id="2032623"/>
    <lineage>
        <taxon>Bacteria</taxon>
        <taxon>Pseudomonadati</taxon>
        <taxon>Pseudomonadota</taxon>
        <taxon>Alphaproteobacteria</taxon>
        <taxon>Rhodobacterales</taxon>
        <taxon>Paracoccaceae</taxon>
        <taxon>Paracoccus</taxon>
    </lineage>
</organism>
<proteinExistence type="predicted"/>
<reference evidence="1 2" key="1">
    <citation type="submission" date="2017-09" db="EMBL/GenBank/DDBJ databases">
        <title>Paracoccus alkalisoli sp. nov., isolated from saline alkaline soil.</title>
        <authorList>
            <person name="Dong X."/>
            <person name="Zhang G."/>
        </authorList>
    </citation>
    <scope>NUCLEOTIDE SEQUENCE [LARGE SCALE GENOMIC DNA]</scope>
    <source>
        <strain evidence="1 2">WN007</strain>
    </source>
</reference>
<dbReference type="EMBL" id="NSJZ01000038">
    <property type="protein sequence ID" value="PAU95026.1"/>
    <property type="molecule type" value="Genomic_DNA"/>
</dbReference>
<gene>
    <name evidence="1" type="ORF">CK240_16845</name>
</gene>
<sequence length="181" mass="20359">MTAQHLTEDQIQRMIAADPDAPDANADQFAQARPFRELFPALRIVERPALQFAAVVLPAPEGWKGWGRMRVTALNYSQVPADLRQICRQVRLGGRIVSMLEVAHYDEATQSENWPPRPRGGNHRCSDVSEYWVPVADAAQPGTVSFDVLIRPGRGLAKLGYKVRYRWTDRPAEILTGMVRP</sequence>
<name>A0A2A2GBC2_9RHOB</name>
<dbReference type="RefSeq" id="WP_095641463.1">
    <property type="nucleotide sequence ID" value="NZ_NSJZ01000038.1"/>
</dbReference>
<evidence type="ECO:0000313" key="1">
    <source>
        <dbReference type="EMBL" id="PAU95026.1"/>
    </source>
</evidence>
<dbReference type="Proteomes" id="UP000218023">
    <property type="component" value="Unassembled WGS sequence"/>
</dbReference>
<accession>A0A2A2GBC2</accession>
<keyword evidence="2" id="KW-1185">Reference proteome</keyword>